<organism evidence="2 3">
    <name type="scientific">Candidatus Muproteobacteria bacterium RBG_16_60_9</name>
    <dbReference type="NCBI Taxonomy" id="1817755"/>
    <lineage>
        <taxon>Bacteria</taxon>
        <taxon>Pseudomonadati</taxon>
        <taxon>Pseudomonadota</taxon>
        <taxon>Candidatus Muproteobacteria</taxon>
    </lineage>
</organism>
<evidence type="ECO:0000313" key="2">
    <source>
        <dbReference type="EMBL" id="OGI67583.1"/>
    </source>
</evidence>
<sequence length="148" mass="16699">MQTTSTSEAVQFRISQERERLAKTWIYAQQLGVGTFGYDRHSWAVDVVIDLAFHQPNNLWELMLRIMEIDSSEKIVKAIGAGPLEDLMVQHGEALIDKVEHLATKSAAFKAAMQNVWIEDGDTPVFKKFFTIAGVAPPSQVKGRRKIR</sequence>
<feature type="domain" description="DUF6869" evidence="1">
    <location>
        <begin position="39"/>
        <end position="125"/>
    </location>
</feature>
<accession>A0A1F6VD40</accession>
<gene>
    <name evidence="2" type="ORF">A2W18_07930</name>
</gene>
<name>A0A1F6VD40_9PROT</name>
<comment type="caution">
    <text evidence="2">The sequence shown here is derived from an EMBL/GenBank/DDBJ whole genome shotgun (WGS) entry which is preliminary data.</text>
</comment>
<dbReference type="Pfam" id="PF21746">
    <property type="entry name" value="DUF6869"/>
    <property type="match status" value="1"/>
</dbReference>
<dbReference type="InterPro" id="IPR049221">
    <property type="entry name" value="DUF6869"/>
</dbReference>
<dbReference type="EMBL" id="MFSP01000056">
    <property type="protein sequence ID" value="OGI67583.1"/>
    <property type="molecule type" value="Genomic_DNA"/>
</dbReference>
<evidence type="ECO:0000313" key="3">
    <source>
        <dbReference type="Proteomes" id="UP000179076"/>
    </source>
</evidence>
<protein>
    <recommendedName>
        <fullName evidence="1">DUF6869 domain-containing protein</fullName>
    </recommendedName>
</protein>
<evidence type="ECO:0000259" key="1">
    <source>
        <dbReference type="Pfam" id="PF21746"/>
    </source>
</evidence>
<dbReference type="Proteomes" id="UP000179076">
    <property type="component" value="Unassembled WGS sequence"/>
</dbReference>
<reference evidence="2 3" key="1">
    <citation type="journal article" date="2016" name="Nat. Commun.">
        <title>Thousands of microbial genomes shed light on interconnected biogeochemical processes in an aquifer system.</title>
        <authorList>
            <person name="Anantharaman K."/>
            <person name="Brown C.T."/>
            <person name="Hug L.A."/>
            <person name="Sharon I."/>
            <person name="Castelle C.J."/>
            <person name="Probst A.J."/>
            <person name="Thomas B.C."/>
            <person name="Singh A."/>
            <person name="Wilkins M.J."/>
            <person name="Karaoz U."/>
            <person name="Brodie E.L."/>
            <person name="Williams K.H."/>
            <person name="Hubbard S.S."/>
            <person name="Banfield J.F."/>
        </authorList>
    </citation>
    <scope>NUCLEOTIDE SEQUENCE [LARGE SCALE GENOMIC DNA]</scope>
</reference>
<dbReference type="AlphaFoldDB" id="A0A1F6VD40"/>
<proteinExistence type="predicted"/>